<dbReference type="InterPro" id="IPR050680">
    <property type="entry name" value="YpeA/RimI_acetyltransf"/>
</dbReference>
<dbReference type="OrthoDB" id="9794566at2"/>
<dbReference type="PANTHER" id="PTHR43420:SF44">
    <property type="entry name" value="ACETYLTRANSFERASE YPEA"/>
    <property type="match status" value="1"/>
</dbReference>
<dbReference type="Gene3D" id="3.40.630.30">
    <property type="match status" value="1"/>
</dbReference>
<organism evidence="7 8">
    <name type="scientific">Enterococcus caccae ATCC BAA-1240</name>
    <dbReference type="NCBI Taxonomy" id="1158612"/>
    <lineage>
        <taxon>Bacteria</taxon>
        <taxon>Bacillati</taxon>
        <taxon>Bacillota</taxon>
        <taxon>Bacilli</taxon>
        <taxon>Lactobacillales</taxon>
        <taxon>Enterococcaceae</taxon>
        <taxon>Enterococcus</taxon>
    </lineage>
</organism>
<evidence type="ECO:0000259" key="6">
    <source>
        <dbReference type="PROSITE" id="PS51186"/>
    </source>
</evidence>
<proteinExistence type="inferred from homology"/>
<protein>
    <recommendedName>
        <fullName evidence="5">[Ribosomal protein bS18]-alanine N-acetyltransferase</fullName>
        <ecNumber evidence="5">2.3.1.266</ecNumber>
    </recommendedName>
</protein>
<dbReference type="GO" id="GO:0005737">
    <property type="term" value="C:cytoplasm"/>
    <property type="evidence" value="ECO:0007669"/>
    <property type="project" value="UniProtKB-SubCell"/>
</dbReference>
<reference evidence="7 8" key="1">
    <citation type="submission" date="2013-02" db="EMBL/GenBank/DDBJ databases">
        <title>The Genome Sequence of Enterococcus caccae BAA-1240.</title>
        <authorList>
            <consortium name="The Broad Institute Genome Sequencing Platform"/>
            <consortium name="The Broad Institute Genome Sequencing Center for Infectious Disease"/>
            <person name="Earl A.M."/>
            <person name="Gilmore M.S."/>
            <person name="Lebreton F."/>
            <person name="Walker B."/>
            <person name="Young S.K."/>
            <person name="Zeng Q."/>
            <person name="Gargeya S."/>
            <person name="Fitzgerald M."/>
            <person name="Haas B."/>
            <person name="Abouelleil A."/>
            <person name="Alvarado L."/>
            <person name="Arachchi H.M."/>
            <person name="Berlin A.M."/>
            <person name="Chapman S.B."/>
            <person name="Dewar J."/>
            <person name="Goldberg J."/>
            <person name="Griggs A."/>
            <person name="Gujja S."/>
            <person name="Hansen M."/>
            <person name="Howarth C."/>
            <person name="Imamovic A."/>
            <person name="Larimer J."/>
            <person name="McCowan C."/>
            <person name="Murphy C."/>
            <person name="Neiman D."/>
            <person name="Pearson M."/>
            <person name="Priest M."/>
            <person name="Roberts A."/>
            <person name="Saif S."/>
            <person name="Shea T."/>
            <person name="Sisk P."/>
            <person name="Sykes S."/>
            <person name="Wortman J."/>
            <person name="Nusbaum C."/>
            <person name="Birren B."/>
        </authorList>
    </citation>
    <scope>NUCLEOTIDE SEQUENCE [LARGE SCALE GENOMIC DNA]</scope>
    <source>
        <strain evidence="7 8">ATCC BAA-1240</strain>
    </source>
</reference>
<keyword evidence="3 7" id="KW-0808">Transferase</keyword>
<keyword evidence="4" id="KW-0012">Acyltransferase</keyword>
<comment type="caution">
    <text evidence="7">The sequence shown here is derived from an EMBL/GenBank/DDBJ whole genome shotgun (WGS) entry which is preliminary data.</text>
</comment>
<dbReference type="AlphaFoldDB" id="R3TQG0"/>
<dbReference type="RefSeq" id="WP_010772748.1">
    <property type="nucleotide sequence ID" value="NZ_KB946335.1"/>
</dbReference>
<comment type="subcellular location">
    <subcellularLocation>
        <location evidence="5">Cytoplasm</location>
    </subcellularLocation>
</comment>
<feature type="domain" description="N-acetyltransferase" evidence="6">
    <location>
        <begin position="4"/>
        <end position="149"/>
    </location>
</feature>
<dbReference type="PATRIC" id="fig|1158612.3.peg.2625"/>
<dbReference type="InterPro" id="IPR000182">
    <property type="entry name" value="GNAT_dom"/>
</dbReference>
<name>R3TQG0_9ENTE</name>
<dbReference type="Pfam" id="PF00583">
    <property type="entry name" value="Acetyltransf_1"/>
    <property type="match status" value="1"/>
</dbReference>
<evidence type="ECO:0000256" key="2">
    <source>
        <dbReference type="ARBA" id="ARBA00022490"/>
    </source>
</evidence>
<evidence type="ECO:0000256" key="3">
    <source>
        <dbReference type="ARBA" id="ARBA00022679"/>
    </source>
</evidence>
<gene>
    <name evidence="7" type="ORF">UC7_02662</name>
</gene>
<dbReference type="eggNOG" id="COG0456">
    <property type="taxonomic scope" value="Bacteria"/>
</dbReference>
<evidence type="ECO:0000256" key="4">
    <source>
        <dbReference type="ARBA" id="ARBA00023315"/>
    </source>
</evidence>
<evidence type="ECO:0000313" key="7">
    <source>
        <dbReference type="EMBL" id="EOL43333.1"/>
    </source>
</evidence>
<comment type="function">
    <text evidence="5">Acetylates the N-terminal alanine of ribosomal protein bS18.</text>
</comment>
<dbReference type="InterPro" id="IPR006464">
    <property type="entry name" value="AcTrfase_RimI/Ard1"/>
</dbReference>
<comment type="similarity">
    <text evidence="1 5">Belongs to the acetyltransferase family. RimI subfamily.</text>
</comment>
<dbReference type="EC" id="2.3.1.266" evidence="5"/>
<accession>R3TQG0</accession>
<dbReference type="CDD" id="cd04301">
    <property type="entry name" value="NAT_SF"/>
    <property type="match status" value="1"/>
</dbReference>
<dbReference type="EMBL" id="AJAU01000022">
    <property type="protein sequence ID" value="EOL43333.1"/>
    <property type="molecule type" value="Genomic_DNA"/>
</dbReference>
<evidence type="ECO:0000256" key="5">
    <source>
        <dbReference type="RuleBase" id="RU363094"/>
    </source>
</evidence>
<dbReference type="SUPFAM" id="SSF55729">
    <property type="entry name" value="Acyl-CoA N-acyltransferases (Nat)"/>
    <property type="match status" value="1"/>
</dbReference>
<dbReference type="InterPro" id="IPR016181">
    <property type="entry name" value="Acyl_CoA_acyltransferase"/>
</dbReference>
<keyword evidence="8" id="KW-1185">Reference proteome</keyword>
<dbReference type="PROSITE" id="PS51186">
    <property type="entry name" value="GNAT"/>
    <property type="match status" value="1"/>
</dbReference>
<dbReference type="GO" id="GO:0008999">
    <property type="term" value="F:protein-N-terminal-alanine acetyltransferase activity"/>
    <property type="evidence" value="ECO:0007669"/>
    <property type="project" value="UniProtKB-EC"/>
</dbReference>
<comment type="catalytic activity">
    <reaction evidence="5">
        <text>N-terminal L-alanyl-[ribosomal protein bS18] + acetyl-CoA = N-terminal N(alpha)-acetyl-L-alanyl-[ribosomal protein bS18] + CoA + H(+)</text>
        <dbReference type="Rhea" id="RHEA:43756"/>
        <dbReference type="Rhea" id="RHEA-COMP:10676"/>
        <dbReference type="Rhea" id="RHEA-COMP:10677"/>
        <dbReference type="ChEBI" id="CHEBI:15378"/>
        <dbReference type="ChEBI" id="CHEBI:57287"/>
        <dbReference type="ChEBI" id="CHEBI:57288"/>
        <dbReference type="ChEBI" id="CHEBI:64718"/>
        <dbReference type="ChEBI" id="CHEBI:83683"/>
        <dbReference type="EC" id="2.3.1.266"/>
    </reaction>
</comment>
<dbReference type="STRING" id="317735.RU98_GL003141"/>
<evidence type="ECO:0000256" key="1">
    <source>
        <dbReference type="ARBA" id="ARBA00005395"/>
    </source>
</evidence>
<evidence type="ECO:0000313" key="8">
    <source>
        <dbReference type="Proteomes" id="UP000013840"/>
    </source>
</evidence>
<sequence length="153" mass="17913">MYYTKESLPKELAVEQLWSISEAAYDHGSPWSVNQFKSDLDQKTSNYLVLAEEQWIGFISYQLVLDEAELTHVVIHKKFQHQGCGSQLIDQVIQRLRKQGVTQLFLEVRESNVSAKNLYEKKGFKIINRRKNYYRLPSEDGIVMCLKLKEVKQ</sequence>
<dbReference type="PANTHER" id="PTHR43420">
    <property type="entry name" value="ACETYLTRANSFERASE"/>
    <property type="match status" value="1"/>
</dbReference>
<dbReference type="NCBIfam" id="TIGR01575">
    <property type="entry name" value="rimI"/>
    <property type="match status" value="1"/>
</dbReference>
<dbReference type="Proteomes" id="UP000013840">
    <property type="component" value="Unassembled WGS sequence"/>
</dbReference>
<keyword evidence="2 5" id="KW-0963">Cytoplasm</keyword>